<evidence type="ECO:0000256" key="5">
    <source>
        <dbReference type="ARBA" id="ARBA00023004"/>
    </source>
</evidence>
<feature type="binding site" evidence="6">
    <location>
        <position position="118"/>
    </location>
    <ligand>
        <name>Fe cation</name>
        <dbReference type="ChEBI" id="CHEBI:24875"/>
    </ligand>
</feature>
<evidence type="ECO:0000256" key="2">
    <source>
        <dbReference type="ARBA" id="ARBA00022723"/>
    </source>
</evidence>
<dbReference type="PANTHER" id="PTHR10458">
    <property type="entry name" value="PEPTIDE DEFORMYLASE"/>
    <property type="match status" value="1"/>
</dbReference>
<evidence type="ECO:0000256" key="1">
    <source>
        <dbReference type="ARBA" id="ARBA00010759"/>
    </source>
</evidence>
<sequence>MSKFTKEYIITMEDIVREGDPILREKTKEVSIPPTEEDKEELQCMLQYLKNSQDPILSKKYQLRAGVGLSANQIGLNKRMFASYMRQENGEALEYMLINPKIISHSTAMTYIPESEGCLSIDRSIVGYVPRYRRITVRAYNIHGEEVKIKLKDYEAIVFQHEIDHLNGILFYDHINSKNPFELPANVDITPLY</sequence>
<dbReference type="PANTHER" id="PTHR10458:SF8">
    <property type="entry name" value="PEPTIDE DEFORMYLASE 2"/>
    <property type="match status" value="1"/>
</dbReference>
<dbReference type="PIRSF" id="PIRSF004749">
    <property type="entry name" value="Pep_def"/>
    <property type="match status" value="1"/>
</dbReference>
<evidence type="ECO:0000313" key="8">
    <source>
        <dbReference type="Proteomes" id="UP000036045"/>
    </source>
</evidence>
<dbReference type="Pfam" id="PF01327">
    <property type="entry name" value="Pep_deformylase"/>
    <property type="match status" value="1"/>
</dbReference>
<evidence type="ECO:0000313" key="7">
    <source>
        <dbReference type="EMBL" id="KLV22682.1"/>
    </source>
</evidence>
<organism evidence="7 8">
    <name type="scientific">Niallia circulans</name>
    <name type="common">Bacillus circulans</name>
    <dbReference type="NCBI Taxonomy" id="1397"/>
    <lineage>
        <taxon>Bacteria</taxon>
        <taxon>Bacillati</taxon>
        <taxon>Bacillota</taxon>
        <taxon>Bacilli</taxon>
        <taxon>Bacillales</taxon>
        <taxon>Bacillaceae</taxon>
        <taxon>Niallia</taxon>
    </lineage>
</organism>
<proteinExistence type="inferred from homology"/>
<keyword evidence="2 6" id="KW-0479">Metal-binding</keyword>
<dbReference type="GO" id="GO:0006412">
    <property type="term" value="P:translation"/>
    <property type="evidence" value="ECO:0007669"/>
    <property type="project" value="UniProtKB-UniRule"/>
</dbReference>
<evidence type="ECO:0000256" key="6">
    <source>
        <dbReference type="HAMAP-Rule" id="MF_00163"/>
    </source>
</evidence>
<comment type="function">
    <text evidence="6">Removes the formyl group from the N-terminal Met of newly synthesized proteins. Requires at least a dipeptide for an efficient rate of reaction. N-terminal L-methionine is a prerequisite for activity but the enzyme has broad specificity at other positions.</text>
</comment>
<feature type="binding site" evidence="6">
    <location>
        <position position="161"/>
    </location>
    <ligand>
        <name>Fe cation</name>
        <dbReference type="ChEBI" id="CHEBI:24875"/>
    </ligand>
</feature>
<keyword evidence="8" id="KW-1185">Reference proteome</keyword>
<feature type="binding site" evidence="6">
    <location>
        <position position="165"/>
    </location>
    <ligand>
        <name>Fe cation</name>
        <dbReference type="ChEBI" id="CHEBI:24875"/>
    </ligand>
</feature>
<dbReference type="GO" id="GO:0042586">
    <property type="term" value="F:peptide deformylase activity"/>
    <property type="evidence" value="ECO:0007669"/>
    <property type="project" value="UniProtKB-UniRule"/>
</dbReference>
<comment type="catalytic activity">
    <reaction evidence="6">
        <text>N-terminal N-formyl-L-methionyl-[peptide] + H2O = N-terminal L-methionyl-[peptide] + formate</text>
        <dbReference type="Rhea" id="RHEA:24420"/>
        <dbReference type="Rhea" id="RHEA-COMP:10639"/>
        <dbReference type="Rhea" id="RHEA-COMP:10640"/>
        <dbReference type="ChEBI" id="CHEBI:15377"/>
        <dbReference type="ChEBI" id="CHEBI:15740"/>
        <dbReference type="ChEBI" id="CHEBI:49298"/>
        <dbReference type="ChEBI" id="CHEBI:64731"/>
        <dbReference type="EC" id="3.5.1.88"/>
    </reaction>
</comment>
<comment type="caution">
    <text evidence="7">The sequence shown here is derived from an EMBL/GenBank/DDBJ whole genome shotgun (WGS) entry which is preliminary data.</text>
</comment>
<dbReference type="AlphaFoldDB" id="A0A0J1I9Q3"/>
<dbReference type="PATRIC" id="fig|1397.4.peg.2962"/>
<dbReference type="GO" id="GO:0046872">
    <property type="term" value="F:metal ion binding"/>
    <property type="evidence" value="ECO:0007669"/>
    <property type="project" value="UniProtKB-KW"/>
</dbReference>
<keyword evidence="3 6" id="KW-0378">Hydrolase</keyword>
<dbReference type="RefSeq" id="WP_047944219.1">
    <property type="nucleotide sequence ID" value="NZ_JAMAUJ010000011.1"/>
</dbReference>
<name>A0A0J1I9Q3_NIACI</name>
<dbReference type="NCBIfam" id="TIGR00079">
    <property type="entry name" value="pept_deformyl"/>
    <property type="match status" value="1"/>
</dbReference>
<dbReference type="CDD" id="cd00487">
    <property type="entry name" value="Pep_deformylase"/>
    <property type="match status" value="1"/>
</dbReference>
<keyword evidence="4 6" id="KW-0648">Protein biosynthesis</keyword>
<dbReference type="HAMAP" id="MF_00163">
    <property type="entry name" value="Pep_deformylase"/>
    <property type="match status" value="1"/>
</dbReference>
<dbReference type="EC" id="3.5.1.88" evidence="6"/>
<comment type="cofactor">
    <cofactor evidence="6">
        <name>Fe(2+)</name>
        <dbReference type="ChEBI" id="CHEBI:29033"/>
    </cofactor>
    <text evidence="6">Binds 1 Fe(2+) ion.</text>
</comment>
<protein>
    <recommendedName>
        <fullName evidence="6">Peptide deformylase</fullName>
        <shortName evidence="6">PDF</shortName>
        <ecNumber evidence="6">3.5.1.88</ecNumber>
    </recommendedName>
    <alternativeName>
        <fullName evidence="6">Polypeptide deformylase</fullName>
    </alternativeName>
</protein>
<dbReference type="PRINTS" id="PR01576">
    <property type="entry name" value="PDEFORMYLASE"/>
</dbReference>
<evidence type="ECO:0000256" key="4">
    <source>
        <dbReference type="ARBA" id="ARBA00022917"/>
    </source>
</evidence>
<dbReference type="InterPro" id="IPR036821">
    <property type="entry name" value="Peptide_deformylase_sf"/>
</dbReference>
<evidence type="ECO:0000256" key="3">
    <source>
        <dbReference type="ARBA" id="ARBA00022801"/>
    </source>
</evidence>
<dbReference type="SUPFAM" id="SSF56420">
    <property type="entry name" value="Peptide deformylase"/>
    <property type="match status" value="1"/>
</dbReference>
<dbReference type="EMBL" id="LDPH01000029">
    <property type="protein sequence ID" value="KLV22682.1"/>
    <property type="molecule type" value="Genomic_DNA"/>
</dbReference>
<gene>
    <name evidence="6 7" type="primary">def</name>
    <name evidence="7" type="ORF">ABW02_21025</name>
</gene>
<reference evidence="7 8" key="1">
    <citation type="submission" date="2015-05" db="EMBL/GenBank/DDBJ databases">
        <title>Whole genome sequence and identification of bacterial endophytes from Costus igneus.</title>
        <authorList>
            <person name="Lee Y.P."/>
            <person name="Gan H.M."/>
            <person name="Eng W."/>
            <person name="Wheatley M.S."/>
            <person name="Caraballo A."/>
            <person name="Polter S."/>
            <person name="Savka M.A."/>
            <person name="Hudson A.O."/>
        </authorList>
    </citation>
    <scope>NUCLEOTIDE SEQUENCE [LARGE SCALE GENOMIC DNA]</scope>
    <source>
        <strain evidence="7 8">RIT379</strain>
    </source>
</reference>
<dbReference type="InterPro" id="IPR023635">
    <property type="entry name" value="Peptide_deformylase"/>
</dbReference>
<accession>A0A0J1I9Q3</accession>
<dbReference type="FunFam" id="3.90.45.10:FF:000002">
    <property type="entry name" value="Peptide deformylase"/>
    <property type="match status" value="1"/>
</dbReference>
<dbReference type="Gene3D" id="3.90.45.10">
    <property type="entry name" value="Peptide deformylase"/>
    <property type="match status" value="1"/>
</dbReference>
<keyword evidence="5 6" id="KW-0408">Iron</keyword>
<dbReference type="OrthoDB" id="9784988at2"/>
<comment type="similarity">
    <text evidence="1 6">Belongs to the polypeptide deformylase family.</text>
</comment>
<dbReference type="Proteomes" id="UP000036045">
    <property type="component" value="Unassembled WGS sequence"/>
</dbReference>
<feature type="active site" evidence="6">
    <location>
        <position position="162"/>
    </location>
</feature>